<keyword evidence="2" id="KW-1185">Reference proteome</keyword>
<organism evidence="1 2">
    <name type="scientific">Imperialibacter roseus</name>
    <dbReference type="NCBI Taxonomy" id="1324217"/>
    <lineage>
        <taxon>Bacteria</taxon>
        <taxon>Pseudomonadati</taxon>
        <taxon>Bacteroidota</taxon>
        <taxon>Cytophagia</taxon>
        <taxon>Cytophagales</taxon>
        <taxon>Flammeovirgaceae</taxon>
        <taxon>Imperialibacter</taxon>
    </lineage>
</organism>
<dbReference type="Proteomes" id="UP001302349">
    <property type="component" value="Chromosome"/>
</dbReference>
<evidence type="ECO:0000313" key="2">
    <source>
        <dbReference type="Proteomes" id="UP001302349"/>
    </source>
</evidence>
<reference evidence="1 2" key="1">
    <citation type="journal article" date="2023" name="Microbiol. Resour. Announc.">
        <title>Complete Genome Sequence of Imperialibacter roseus strain P4T.</title>
        <authorList>
            <person name="Tizabi D.R."/>
            <person name="Bachvaroff T."/>
            <person name="Hill R.T."/>
        </authorList>
    </citation>
    <scope>NUCLEOTIDE SEQUENCE [LARGE SCALE GENOMIC DNA]</scope>
    <source>
        <strain evidence="1 2">P4T</strain>
    </source>
</reference>
<name>A0ABZ0IQN4_9BACT</name>
<accession>A0ABZ0IQN4</accession>
<dbReference type="RefSeq" id="WP_317489994.1">
    <property type="nucleotide sequence ID" value="NZ_CP136051.1"/>
</dbReference>
<dbReference type="EMBL" id="CP136051">
    <property type="protein sequence ID" value="WOK07309.1"/>
    <property type="molecule type" value="Genomic_DNA"/>
</dbReference>
<proteinExistence type="predicted"/>
<evidence type="ECO:0000313" key="1">
    <source>
        <dbReference type="EMBL" id="WOK07309.1"/>
    </source>
</evidence>
<protein>
    <submittedName>
        <fullName evidence="1">Uncharacterized protein</fullName>
    </submittedName>
</protein>
<sequence length="69" mass="7827">MVRTSLIPKKQQVSIEVPADYVGTEVEVIAFRKNEGVEREKTIPKKVSFSAISIDTAGFRFDRNEANER</sequence>
<gene>
    <name evidence="1" type="ORF">RT717_01570</name>
</gene>